<dbReference type="AlphaFoldDB" id="A0A8E2AT47"/>
<dbReference type="EMBL" id="KV722637">
    <property type="protein sequence ID" value="OCH84765.1"/>
    <property type="molecule type" value="Genomic_DNA"/>
</dbReference>
<name>A0A8E2AT47_9APHY</name>
<accession>A0A8E2AT47</accession>
<proteinExistence type="predicted"/>
<keyword evidence="2" id="KW-1185">Reference proteome</keyword>
<reference evidence="1 2" key="1">
    <citation type="submission" date="2016-07" db="EMBL/GenBank/DDBJ databases">
        <title>Draft genome of the white-rot fungus Obba rivulosa 3A-2.</title>
        <authorList>
            <consortium name="DOE Joint Genome Institute"/>
            <person name="Miettinen O."/>
            <person name="Riley R."/>
            <person name="Acob R."/>
            <person name="Barry K."/>
            <person name="Cullen D."/>
            <person name="De Vries R."/>
            <person name="Hainaut M."/>
            <person name="Hatakka A."/>
            <person name="Henrissat B."/>
            <person name="Hilden K."/>
            <person name="Kuo R."/>
            <person name="Labutti K."/>
            <person name="Lipzen A."/>
            <person name="Makela M.R."/>
            <person name="Sandor L."/>
            <person name="Spatafora J.W."/>
            <person name="Grigoriev I.V."/>
            <person name="Hibbett D.S."/>
        </authorList>
    </citation>
    <scope>NUCLEOTIDE SEQUENCE [LARGE SCALE GENOMIC DNA]</scope>
    <source>
        <strain evidence="1 2">3A-2</strain>
    </source>
</reference>
<sequence>MDFANPLSPLWNANIEGDWPGSYGRAQARRLKPTPRFRVRWMLLTNAGGYGRLPAPSRVPTGACGGWAADSVPVRPSAATILTPPSGSAPAPVPTFFDFPTLVHLARVSMFPSGRIMPATRSSPLVFSTPEQACEVYGRCRVVRGLLSLMTLPSLLRLFSTPLYTNNSILNPLEYRTAPHNDARPRPACKYMHQHYVFEYVIAGVGQPRARPAGSVSAAPTDVTLPSSTSPSRGYIPGPILPISVTSSPHHHLWINRPPLRAAHRPQAQRTQPNSTCYRIVPYRGRRPIPGTRYSGEPEHAGSLRMTALPVHVSSSQIHLLPGERCIRRSPLRVHRSPARVLARETLSGNPTKPSTVCALTRGAH</sequence>
<organism evidence="1 2">
    <name type="scientific">Obba rivulosa</name>
    <dbReference type="NCBI Taxonomy" id="1052685"/>
    <lineage>
        <taxon>Eukaryota</taxon>
        <taxon>Fungi</taxon>
        <taxon>Dikarya</taxon>
        <taxon>Basidiomycota</taxon>
        <taxon>Agaricomycotina</taxon>
        <taxon>Agaricomycetes</taxon>
        <taxon>Polyporales</taxon>
        <taxon>Gelatoporiaceae</taxon>
        <taxon>Obba</taxon>
    </lineage>
</organism>
<protein>
    <submittedName>
        <fullName evidence="1">Uncharacterized protein</fullName>
    </submittedName>
</protein>
<evidence type="ECO:0000313" key="2">
    <source>
        <dbReference type="Proteomes" id="UP000250043"/>
    </source>
</evidence>
<dbReference type="Proteomes" id="UP000250043">
    <property type="component" value="Unassembled WGS sequence"/>
</dbReference>
<evidence type="ECO:0000313" key="1">
    <source>
        <dbReference type="EMBL" id="OCH84765.1"/>
    </source>
</evidence>
<gene>
    <name evidence="1" type="ORF">OBBRIDRAFT_891592</name>
</gene>